<feature type="compositionally biased region" description="Low complexity" evidence="1">
    <location>
        <begin position="247"/>
        <end position="256"/>
    </location>
</feature>
<dbReference type="VEuPathDB" id="TriTrypDB:C3747_5g245"/>
<dbReference type="Proteomes" id="UP000246121">
    <property type="component" value="Unassembled WGS sequence"/>
</dbReference>
<keyword evidence="2" id="KW-0732">Signal</keyword>
<dbReference type="VEuPathDB" id="TriTrypDB:BCY84_05619"/>
<comment type="caution">
    <text evidence="3">The sequence shown here is derived from an EMBL/GenBank/DDBJ whole genome shotgun (WGS) entry which is preliminary data.</text>
</comment>
<feature type="chain" id="PRO_5016052886" evidence="2">
    <location>
        <begin position="26"/>
        <end position="426"/>
    </location>
</feature>
<dbReference type="VEuPathDB" id="TriTrypDB:TcCLB.503645.10"/>
<dbReference type="VEuPathDB" id="TriTrypDB:Tc_MARK_7467"/>
<feature type="compositionally biased region" description="Acidic residues" evidence="1">
    <location>
        <begin position="202"/>
        <end position="217"/>
    </location>
</feature>
<feature type="region of interest" description="Disordered" evidence="1">
    <location>
        <begin position="79"/>
        <end position="402"/>
    </location>
</feature>
<protein>
    <submittedName>
        <fullName evidence="3">Mucin-associated surface protein (MASP)</fullName>
    </submittedName>
</protein>
<proteinExistence type="predicted"/>
<feature type="compositionally biased region" description="Gly residues" evidence="1">
    <location>
        <begin position="132"/>
        <end position="142"/>
    </location>
</feature>
<dbReference type="VEuPathDB" id="TriTrypDB:TcCL_NonESM09828"/>
<dbReference type="VEuPathDB" id="TriTrypDB:TcCLB.511081.10"/>
<gene>
    <name evidence="3" type="ORF">C4B63_15g379</name>
</gene>
<dbReference type="EMBL" id="PRFA01000015">
    <property type="protein sequence ID" value="PWU97510.1"/>
    <property type="molecule type" value="Genomic_DNA"/>
</dbReference>
<feature type="compositionally biased region" description="Basic and acidic residues" evidence="1">
    <location>
        <begin position="218"/>
        <end position="235"/>
    </location>
</feature>
<feature type="compositionally biased region" description="Low complexity" evidence="1">
    <location>
        <begin position="333"/>
        <end position="344"/>
    </location>
</feature>
<dbReference type="AlphaFoldDB" id="A0A2V2VMG9"/>
<feature type="compositionally biased region" description="Basic and acidic residues" evidence="1">
    <location>
        <begin position="361"/>
        <end position="375"/>
    </location>
</feature>
<dbReference type="VEuPathDB" id="TriTrypDB:TcBrA4_0177390"/>
<dbReference type="Pfam" id="PF12517">
    <property type="entry name" value="DUF3720"/>
    <property type="match status" value="1"/>
</dbReference>
<feature type="compositionally biased region" description="Polar residues" evidence="1">
    <location>
        <begin position="285"/>
        <end position="318"/>
    </location>
</feature>
<organism evidence="3 4">
    <name type="scientific">Trypanosoma cruzi</name>
    <dbReference type="NCBI Taxonomy" id="5693"/>
    <lineage>
        <taxon>Eukaryota</taxon>
        <taxon>Discoba</taxon>
        <taxon>Euglenozoa</taxon>
        <taxon>Kinetoplastea</taxon>
        <taxon>Metakinetoplastina</taxon>
        <taxon>Trypanosomatida</taxon>
        <taxon>Trypanosomatidae</taxon>
        <taxon>Trypanosoma</taxon>
        <taxon>Schizotrypanum</taxon>
    </lineage>
</organism>
<dbReference type="VEuPathDB" id="TriTrypDB:C4B63_15g379"/>
<dbReference type="InterPro" id="IPR022195">
    <property type="entry name" value="DUF3720"/>
</dbReference>
<feature type="compositionally biased region" description="Low complexity" evidence="1">
    <location>
        <begin position="381"/>
        <end position="400"/>
    </location>
</feature>
<sequence length="426" mass="42840">MAMMMAGRVLLVCALCVLWCGAVFGHAMEDYCGEGGGDGLRHTSNGGGNDGVSLKADCGLLSTRMALIKAVEAADGDGVQELGGAPDQLQDKSKVPTPDNKLGNNTQSTGAPGSKGDSAAGEPEAAPAAPLGSGGSGTGGQQGKPEGLDPAVGKKAGNKEDRNDGTATGPKLQTVDQSSSSSSASGRPGPQNVEEHKLENSSDSDESSDDSPEDDESDRLSQSDSREEKAEEPVKQNELNTENTIHEAPALTAAPAEEARITSVIPAGDSTPAETNGHSKPDDTVTMQQLQQPQDGIESNNDAQANSGASIAANQHNEPSAGHAESGPPSPTANGDAANNEAGNSTEEGMPNSDPAADGAGTREEKQNENKDANPKETPVTATAMKTTTATTGDGDGSTAVSHTTSPLLLLLVVVACAAAAAVVAA</sequence>
<evidence type="ECO:0000256" key="1">
    <source>
        <dbReference type="SAM" id="MobiDB-lite"/>
    </source>
</evidence>
<dbReference type="VEuPathDB" id="TriTrypDB:TCSYLVIO_005238"/>
<feature type="signal peptide" evidence="2">
    <location>
        <begin position="1"/>
        <end position="25"/>
    </location>
</feature>
<dbReference type="VEuPathDB" id="TriTrypDB:TCDM_13606"/>
<name>A0A2V2VMG9_TRYCR</name>
<evidence type="ECO:0000256" key="2">
    <source>
        <dbReference type="SAM" id="SignalP"/>
    </source>
</evidence>
<dbReference type="VEuPathDB" id="TriTrypDB:Tc_MARK_7904"/>
<feature type="compositionally biased region" description="Polar residues" evidence="1">
    <location>
        <begin position="102"/>
        <end position="111"/>
    </location>
</feature>
<dbReference type="VEuPathDB" id="TriTrypDB:TCSYLVIO_009181"/>
<accession>A0A2V2VMG9</accession>
<evidence type="ECO:0000313" key="4">
    <source>
        <dbReference type="Proteomes" id="UP000246121"/>
    </source>
</evidence>
<evidence type="ECO:0000313" key="3">
    <source>
        <dbReference type="EMBL" id="PWU97510.1"/>
    </source>
</evidence>
<feature type="compositionally biased region" description="Low complexity" evidence="1">
    <location>
        <begin position="116"/>
        <end position="131"/>
    </location>
</feature>
<reference evidence="3 4" key="1">
    <citation type="journal article" date="2018" name="Microb. Genom.">
        <title>Expanding an expanded genome: long-read sequencing of Trypanosoma cruzi.</title>
        <authorList>
            <person name="Berna L."/>
            <person name="Rodriguez M."/>
            <person name="Chiribao M.L."/>
            <person name="Parodi-Talice A."/>
            <person name="Pita S."/>
            <person name="Rijo G."/>
            <person name="Alvarez-Valin F."/>
            <person name="Robello C."/>
        </authorList>
    </citation>
    <scope>NUCLEOTIDE SEQUENCE [LARGE SCALE GENOMIC DNA]</scope>
    <source>
        <strain evidence="3 4">Dm28c</strain>
    </source>
</reference>